<dbReference type="RefSeq" id="WP_005742144.1">
    <property type="nucleotide sequence ID" value="NZ_CP031226.1"/>
</dbReference>
<dbReference type="EMBL" id="CP031226">
    <property type="protein sequence ID" value="AXH59626.1"/>
    <property type="molecule type" value="Genomic_DNA"/>
</dbReference>
<name>A0AAD0M6D3_PSEAV</name>
<protein>
    <submittedName>
        <fullName evidence="2">Uncharacterized protein</fullName>
    </submittedName>
</protein>
<keyword evidence="2" id="KW-0614">Plasmid</keyword>
<reference evidence="2 3" key="1">
    <citation type="journal article" date="2011" name="PLoS Pathog.">
        <title>Dynamic evolution of pathogenicity revealed by sequencing and comparative genomics of 19 Pseudomonas syringae isolates.</title>
        <authorList>
            <person name="Baltrus D.A."/>
            <person name="Nishimura M.T."/>
            <person name="Romanchuk A."/>
            <person name="Chang J.H."/>
            <person name="Mukhtar M.S."/>
            <person name="Cherkis K."/>
            <person name="Roach J."/>
            <person name="Grant S.R."/>
            <person name="Jones C.D."/>
            <person name="Dangl J.L."/>
        </authorList>
    </citation>
    <scope>NUCLEOTIDE SEQUENCE [LARGE SCALE GENOMIC DNA]</scope>
    <source>
        <strain evidence="2 3">M301315</strain>
    </source>
</reference>
<dbReference type="GeneID" id="39473968"/>
<proteinExistence type="predicted"/>
<gene>
    <name evidence="2" type="ORF">PLA107_030855</name>
</gene>
<organism evidence="2 3">
    <name type="scientific">Pseudomonas amygdali pv. lachrymans str. M301315</name>
    <dbReference type="NCBI Taxonomy" id="629260"/>
    <lineage>
        <taxon>Bacteria</taxon>
        <taxon>Pseudomonadati</taxon>
        <taxon>Pseudomonadota</taxon>
        <taxon>Gammaproteobacteria</taxon>
        <taxon>Pseudomonadales</taxon>
        <taxon>Pseudomonadaceae</taxon>
        <taxon>Pseudomonas</taxon>
        <taxon>Pseudomonas amygdali</taxon>
    </lineage>
</organism>
<dbReference type="Proteomes" id="UP000006426">
    <property type="component" value="Plasmid pmppla107"/>
</dbReference>
<sequence>MKRFFAAPLLLCLMSGLAHAEYEKVLVSVEGSDFSAGQGVFVGSSMTTGNGDVQKVDDSASCSEIGKGLPYNPGHEIPDLGSGNQVIIMPMVTDDSGVKTFVKYTQQVLKDPVIEQVKQGCTMPTGLAHATSVSRVDTFQWGVPKKVKVLGGQSLTITIEKIEPDSK</sequence>
<keyword evidence="1" id="KW-0732">Signal</keyword>
<dbReference type="AlphaFoldDB" id="A0AAD0M6D3"/>
<feature type="chain" id="PRO_5042285848" evidence="1">
    <location>
        <begin position="21"/>
        <end position="167"/>
    </location>
</feature>
<feature type="signal peptide" evidence="1">
    <location>
        <begin position="1"/>
        <end position="20"/>
    </location>
</feature>
<evidence type="ECO:0000256" key="1">
    <source>
        <dbReference type="SAM" id="SignalP"/>
    </source>
</evidence>
<evidence type="ECO:0000313" key="2">
    <source>
        <dbReference type="EMBL" id="AXH59626.1"/>
    </source>
</evidence>
<geneLocation type="plasmid" evidence="3">
    <name>pmppla107</name>
</geneLocation>
<evidence type="ECO:0000313" key="3">
    <source>
        <dbReference type="Proteomes" id="UP000006426"/>
    </source>
</evidence>
<accession>A0AAD0M6D3</accession>